<feature type="compositionally biased region" description="Low complexity" evidence="9">
    <location>
        <begin position="194"/>
        <end position="205"/>
    </location>
</feature>
<comment type="caution">
    <text evidence="11">The sequence shown here is derived from an EMBL/GenBank/DDBJ whole genome shotgun (WGS) entry which is preliminary data.</text>
</comment>
<dbReference type="PANTHER" id="PTHR46179">
    <property type="entry name" value="ZINC FINGER PROTEIN"/>
    <property type="match status" value="1"/>
</dbReference>
<keyword evidence="4" id="KW-0862">Zinc</keyword>
<dbReference type="Pfam" id="PF00096">
    <property type="entry name" value="zf-C2H2"/>
    <property type="match status" value="1"/>
</dbReference>
<evidence type="ECO:0000256" key="2">
    <source>
        <dbReference type="ARBA" id="ARBA00022723"/>
    </source>
</evidence>
<dbReference type="PROSITE" id="PS50157">
    <property type="entry name" value="ZINC_FINGER_C2H2_2"/>
    <property type="match status" value="1"/>
</dbReference>
<feature type="compositionally biased region" description="Basic residues" evidence="9">
    <location>
        <begin position="626"/>
        <end position="641"/>
    </location>
</feature>
<organism evidence="11 12">
    <name type="scientific">Paratrimastix pyriformis</name>
    <dbReference type="NCBI Taxonomy" id="342808"/>
    <lineage>
        <taxon>Eukaryota</taxon>
        <taxon>Metamonada</taxon>
        <taxon>Preaxostyla</taxon>
        <taxon>Paratrimastigidae</taxon>
        <taxon>Paratrimastix</taxon>
    </lineage>
</organism>
<feature type="compositionally biased region" description="Low complexity" evidence="9">
    <location>
        <begin position="551"/>
        <end position="586"/>
    </location>
</feature>
<feature type="region of interest" description="Disordered" evidence="9">
    <location>
        <begin position="114"/>
        <end position="272"/>
    </location>
</feature>
<accession>A0ABQ8UK56</accession>
<evidence type="ECO:0000256" key="4">
    <source>
        <dbReference type="ARBA" id="ARBA00022833"/>
    </source>
</evidence>
<feature type="domain" description="C2H2-type" evidence="10">
    <location>
        <begin position="97"/>
        <end position="124"/>
    </location>
</feature>
<evidence type="ECO:0000256" key="5">
    <source>
        <dbReference type="ARBA" id="ARBA00023015"/>
    </source>
</evidence>
<keyword evidence="5" id="KW-0805">Transcription regulation</keyword>
<dbReference type="InterPro" id="IPR013087">
    <property type="entry name" value="Znf_C2H2_type"/>
</dbReference>
<feature type="compositionally biased region" description="Acidic residues" evidence="9">
    <location>
        <begin position="236"/>
        <end position="248"/>
    </location>
</feature>
<dbReference type="InterPro" id="IPR051061">
    <property type="entry name" value="Zinc_finger_trans_reg"/>
</dbReference>
<dbReference type="Gene3D" id="3.30.160.60">
    <property type="entry name" value="Classic Zinc Finger"/>
    <property type="match status" value="1"/>
</dbReference>
<keyword evidence="3 8" id="KW-0863">Zinc-finger</keyword>
<dbReference type="PANTHER" id="PTHR46179:SF13">
    <property type="entry name" value="C2H2-TYPE DOMAIN-CONTAINING PROTEIN"/>
    <property type="match status" value="1"/>
</dbReference>
<dbReference type="EMBL" id="JAPMOS010000018">
    <property type="protein sequence ID" value="KAJ4459609.1"/>
    <property type="molecule type" value="Genomic_DNA"/>
</dbReference>
<dbReference type="SMART" id="SM00355">
    <property type="entry name" value="ZnF_C2H2"/>
    <property type="match status" value="4"/>
</dbReference>
<gene>
    <name evidence="11" type="ORF">PAPYR_4341</name>
</gene>
<evidence type="ECO:0000259" key="10">
    <source>
        <dbReference type="PROSITE" id="PS50157"/>
    </source>
</evidence>
<name>A0ABQ8UK56_9EUKA</name>
<feature type="compositionally biased region" description="Basic residues" evidence="9">
    <location>
        <begin position="222"/>
        <end position="231"/>
    </location>
</feature>
<proteinExistence type="predicted"/>
<evidence type="ECO:0000313" key="12">
    <source>
        <dbReference type="Proteomes" id="UP001141327"/>
    </source>
</evidence>
<feature type="region of interest" description="Disordered" evidence="9">
    <location>
        <begin position="551"/>
        <end position="675"/>
    </location>
</feature>
<keyword evidence="2" id="KW-0479">Metal-binding</keyword>
<evidence type="ECO:0000256" key="9">
    <source>
        <dbReference type="SAM" id="MobiDB-lite"/>
    </source>
</evidence>
<keyword evidence="12" id="KW-1185">Reference proteome</keyword>
<feature type="compositionally biased region" description="Pro residues" evidence="9">
    <location>
        <begin position="492"/>
        <end position="508"/>
    </location>
</feature>
<evidence type="ECO:0000256" key="8">
    <source>
        <dbReference type="PROSITE-ProRule" id="PRU00042"/>
    </source>
</evidence>
<dbReference type="PROSITE" id="PS00028">
    <property type="entry name" value="ZINC_FINGER_C2H2_1"/>
    <property type="match status" value="2"/>
</dbReference>
<keyword evidence="6" id="KW-0804">Transcription</keyword>
<feature type="region of interest" description="Disordered" evidence="9">
    <location>
        <begin position="487"/>
        <end position="528"/>
    </location>
</feature>
<evidence type="ECO:0000256" key="3">
    <source>
        <dbReference type="ARBA" id="ARBA00022771"/>
    </source>
</evidence>
<evidence type="ECO:0000313" key="11">
    <source>
        <dbReference type="EMBL" id="KAJ4459609.1"/>
    </source>
</evidence>
<sequence length="697" mass="73868">MTRKWCCSFCSNNQAFQRESALFRHLKMNHPKEPTYRCTRRDICSATFGTLEKMIAHVSDSHVPRYTCPVEGCDSQFDHPVGVSLHIAQKHPGMSFLPCPRCKERFVTQAQLKAHLQNHPNATEEPRGRTRRRRTTDQAPRSRHRDADGDGDGDGDGEEGDGEEGDGDEDEDGAGEKEEGEEEGGEGGEDEEAGQSSSGPSRSSSAETATRQASASRERTRPSRRPPKRARVAPEALEEDDGEPDEAGAAEGGRDGPGTDGDDGSSDSSGSAIPAQYRALQCGQFRGHPLLEPLSGEDKAKLSVPVRPDALGCSFRHTLMAVLPSPCGCGPLGTGQAIWKGILVRKKWSLEVRRARLEATIQRLHPELPKKRPRSLALLLPDFSPLPADSPMPDSAGPAPGGEAGAAAGAASAAEAERAYVQARPADAAEEAALFESQLALVMGHYEALLKTAAPPQVGRLRQERRNATRRMSRLNQRRLNAFRASGEPAPAATPPPAAPAAAEPPSPSAETSQPAPAGPSPLRGSPSAFVARLMGQCSYPDPYYPAAEGTPTAAPGAPAPSGAAQARPASPPVTATPGGAAARTAESPPGRRVVADDEDEETTDRTGDDAPGPATSSPDQQLRGQRGRPRGASGHGRRATRSSAETGDLVELPPVRRPRKEGGAAPRRSAPSNDWLMGLLGACGHFREYVLAEERP</sequence>
<protein>
    <recommendedName>
        <fullName evidence="10">C2H2-type domain-containing protein</fullName>
    </recommendedName>
</protein>
<feature type="region of interest" description="Disordered" evidence="9">
    <location>
        <begin position="387"/>
        <end position="410"/>
    </location>
</feature>
<dbReference type="Proteomes" id="UP001141327">
    <property type="component" value="Unassembled WGS sequence"/>
</dbReference>
<evidence type="ECO:0000256" key="7">
    <source>
        <dbReference type="ARBA" id="ARBA00023242"/>
    </source>
</evidence>
<keyword evidence="7" id="KW-0539">Nucleus</keyword>
<reference evidence="11" key="1">
    <citation type="journal article" date="2022" name="bioRxiv">
        <title>Genomics of Preaxostyla Flagellates Illuminates Evolutionary Transitions and the Path Towards Mitochondrial Loss.</title>
        <authorList>
            <person name="Novak L.V.F."/>
            <person name="Treitli S.C."/>
            <person name="Pyrih J."/>
            <person name="Halakuc P."/>
            <person name="Pipaliya S.V."/>
            <person name="Vacek V."/>
            <person name="Brzon O."/>
            <person name="Soukal P."/>
            <person name="Eme L."/>
            <person name="Dacks J.B."/>
            <person name="Karnkowska A."/>
            <person name="Elias M."/>
            <person name="Hampl V."/>
        </authorList>
    </citation>
    <scope>NUCLEOTIDE SEQUENCE</scope>
    <source>
        <strain evidence="11">RCP-MX</strain>
    </source>
</reference>
<feature type="compositionally biased region" description="Acidic residues" evidence="9">
    <location>
        <begin position="149"/>
        <end position="193"/>
    </location>
</feature>
<evidence type="ECO:0000256" key="6">
    <source>
        <dbReference type="ARBA" id="ARBA00023163"/>
    </source>
</evidence>
<comment type="subcellular location">
    <subcellularLocation>
        <location evidence="1">Nucleus</location>
    </subcellularLocation>
</comment>
<evidence type="ECO:0000256" key="1">
    <source>
        <dbReference type="ARBA" id="ARBA00004123"/>
    </source>
</evidence>